<dbReference type="GO" id="GO:1990281">
    <property type="term" value="C:efflux pump complex"/>
    <property type="evidence" value="ECO:0007669"/>
    <property type="project" value="TreeGrafter"/>
</dbReference>
<dbReference type="KEGG" id="tsu:Tresu_1268"/>
<dbReference type="GO" id="GO:0009279">
    <property type="term" value="C:cell outer membrane"/>
    <property type="evidence" value="ECO:0007669"/>
    <property type="project" value="UniProtKB-SubCell"/>
</dbReference>
<evidence type="ECO:0000256" key="2">
    <source>
        <dbReference type="ARBA" id="ARBA00007613"/>
    </source>
</evidence>
<evidence type="ECO:0000256" key="8">
    <source>
        <dbReference type="SAM" id="SignalP"/>
    </source>
</evidence>
<dbReference type="GO" id="GO:0015562">
    <property type="term" value="F:efflux transmembrane transporter activity"/>
    <property type="evidence" value="ECO:0007669"/>
    <property type="project" value="InterPro"/>
</dbReference>
<keyword evidence="10" id="KW-1185">Reference proteome</keyword>
<dbReference type="STRING" id="869209.Tresu_1268"/>
<keyword evidence="6" id="KW-0472">Membrane</keyword>
<keyword evidence="7" id="KW-0998">Cell outer membrane</keyword>
<gene>
    <name evidence="9" type="ordered locus">Tresu_1268</name>
</gene>
<accession>F2NRU0</accession>
<keyword evidence="5" id="KW-0812">Transmembrane</keyword>
<feature type="chain" id="PRO_5003282800" evidence="8">
    <location>
        <begin position="25"/>
        <end position="471"/>
    </location>
</feature>
<dbReference type="GO" id="GO:0015288">
    <property type="term" value="F:porin activity"/>
    <property type="evidence" value="ECO:0007669"/>
    <property type="project" value="TreeGrafter"/>
</dbReference>
<comment type="similarity">
    <text evidence="2">Belongs to the outer membrane factor (OMF) (TC 1.B.17) family.</text>
</comment>
<dbReference type="PANTHER" id="PTHR30026">
    <property type="entry name" value="OUTER MEMBRANE PROTEIN TOLC"/>
    <property type="match status" value="1"/>
</dbReference>
<dbReference type="GeneID" id="302998430"/>
<reference evidence="9 10" key="1">
    <citation type="journal article" date="2011" name="Stand. Genomic Sci.">
        <title>Complete genome sequence of Treponema succinifaciens type strain (6091).</title>
        <authorList>
            <person name="Han C."/>
            <person name="Gronow S."/>
            <person name="Teshima H."/>
            <person name="Lapidus A."/>
            <person name="Nolan M."/>
            <person name="Lucas S."/>
            <person name="Hammon N."/>
            <person name="Deshpande S."/>
            <person name="Cheng J.F."/>
            <person name="Zeytun A."/>
            <person name="Tapia R."/>
            <person name="Goodwin L."/>
            <person name="Pitluck S."/>
            <person name="Liolios K."/>
            <person name="Pagani I."/>
            <person name="Ivanova N."/>
            <person name="Mavromatis K."/>
            <person name="Mikhailova N."/>
            <person name="Huntemann M."/>
            <person name="Pati A."/>
            <person name="Chen A."/>
            <person name="Palaniappan K."/>
            <person name="Land M."/>
            <person name="Hauser L."/>
            <person name="Brambilla E.M."/>
            <person name="Rohde M."/>
            <person name="Goker M."/>
            <person name="Woyke T."/>
            <person name="Bristow J."/>
            <person name="Eisen J.A."/>
            <person name="Markowitz V."/>
            <person name="Hugenholtz P."/>
            <person name="Kyrpides N.C."/>
            <person name="Klenk H.P."/>
            <person name="Detter J.C."/>
        </authorList>
    </citation>
    <scope>NUCLEOTIDE SEQUENCE [LARGE SCALE GENOMIC DNA]</scope>
    <source>
        <strain evidence="10">ATCC 33096 / DSM 2489 / 6091</strain>
    </source>
</reference>
<dbReference type="Proteomes" id="UP000006852">
    <property type="component" value="Chromosome"/>
</dbReference>
<proteinExistence type="inferred from homology"/>
<keyword evidence="4" id="KW-1134">Transmembrane beta strand</keyword>
<sequence>MIFSKKTFFKISVLLAMSGAFVFAQESQPQNTESDKKTVNLTIYEAVDYALEHSHSLKTADIDLEIKARAGKNAWNVLLPTVQATGTLNRTTDISSNLSGTNTMMKLHGLPEIEETDSMKWTGIANLSVDWNFSLAMIQQIRAAKAGYEAGKISYEQSIVETEVNVKKLFYGLLLQQENLNLQKTTLENSRKRMVQAEANFKNGMVPELSMLQAQVTYQNKSPEVAQMEREFHQQLDTFAFLLGLPVGTDIVLQGSIEPFYVDLHYDTLIERYGNNSLDLQSIDKNIEQLQRNLDALNLSTYTPFFNISYGFKPMLTDFLDADKGGFPTGGDWTDSGSISFTIGWNLTNILPFSSNRQQAKDLQANLDKLKVSRKMLLENQKMTVRKSVDTLIQAREQIQSMNRSITLAQRSYDMTVRAYRNGTRELLDVRDAENQLNTAKLGLANQKFNYISALLDLETTLNTKLTGGEK</sequence>
<reference evidence="10" key="2">
    <citation type="submission" date="2011-04" db="EMBL/GenBank/DDBJ databases">
        <title>The complete genome of chromosome of Treponema succinifaciens DSM 2489.</title>
        <authorList>
            <person name="Lucas S."/>
            <person name="Copeland A."/>
            <person name="Lapidus A."/>
            <person name="Bruce D."/>
            <person name="Goodwin L."/>
            <person name="Pitluck S."/>
            <person name="Peters L."/>
            <person name="Kyrpides N."/>
            <person name="Mavromatis K."/>
            <person name="Ivanova N."/>
            <person name="Ovchinnikova G."/>
            <person name="Teshima H."/>
            <person name="Detter J.C."/>
            <person name="Tapia R."/>
            <person name="Han C."/>
            <person name="Land M."/>
            <person name="Hauser L."/>
            <person name="Markowitz V."/>
            <person name="Cheng J.-F."/>
            <person name="Hugenholtz P."/>
            <person name="Woyke T."/>
            <person name="Wu D."/>
            <person name="Gronow S."/>
            <person name="Wellnitz S."/>
            <person name="Brambilla E."/>
            <person name="Klenk H.-P."/>
            <person name="Eisen J.A."/>
        </authorList>
    </citation>
    <scope>NUCLEOTIDE SEQUENCE [LARGE SCALE GENOMIC DNA]</scope>
    <source>
        <strain evidence="10">ATCC 33096 / DSM 2489 / 6091</strain>
    </source>
</reference>
<keyword evidence="8" id="KW-0732">Signal</keyword>
<dbReference type="EMBL" id="CP002631">
    <property type="protein sequence ID" value="AEB14176.1"/>
    <property type="molecule type" value="Genomic_DNA"/>
</dbReference>
<evidence type="ECO:0000256" key="4">
    <source>
        <dbReference type="ARBA" id="ARBA00022452"/>
    </source>
</evidence>
<evidence type="ECO:0000256" key="3">
    <source>
        <dbReference type="ARBA" id="ARBA00022448"/>
    </source>
</evidence>
<evidence type="ECO:0000313" key="9">
    <source>
        <dbReference type="EMBL" id="AEB14176.1"/>
    </source>
</evidence>
<evidence type="ECO:0000256" key="7">
    <source>
        <dbReference type="ARBA" id="ARBA00023237"/>
    </source>
</evidence>
<dbReference type="Pfam" id="PF02321">
    <property type="entry name" value="OEP"/>
    <property type="match status" value="2"/>
</dbReference>
<evidence type="ECO:0000256" key="1">
    <source>
        <dbReference type="ARBA" id="ARBA00004442"/>
    </source>
</evidence>
<dbReference type="InterPro" id="IPR051906">
    <property type="entry name" value="TolC-like"/>
</dbReference>
<feature type="signal peptide" evidence="8">
    <location>
        <begin position="1"/>
        <end position="24"/>
    </location>
</feature>
<dbReference type="AlphaFoldDB" id="F2NRU0"/>
<keyword evidence="3" id="KW-0813">Transport</keyword>
<dbReference type="eggNOG" id="COG1538">
    <property type="taxonomic scope" value="Bacteria"/>
</dbReference>
<dbReference type="PANTHER" id="PTHR30026:SF20">
    <property type="entry name" value="OUTER MEMBRANE PROTEIN TOLC"/>
    <property type="match status" value="1"/>
</dbReference>
<dbReference type="SUPFAM" id="SSF56954">
    <property type="entry name" value="Outer membrane efflux proteins (OEP)"/>
    <property type="match status" value="1"/>
</dbReference>
<dbReference type="RefSeq" id="WP_013701463.1">
    <property type="nucleotide sequence ID" value="NC_015385.1"/>
</dbReference>
<organism evidence="9 10">
    <name type="scientific">Treponema succinifaciens (strain ATCC 33096 / DSM 2489 / 6091)</name>
    <dbReference type="NCBI Taxonomy" id="869209"/>
    <lineage>
        <taxon>Bacteria</taxon>
        <taxon>Pseudomonadati</taxon>
        <taxon>Spirochaetota</taxon>
        <taxon>Spirochaetia</taxon>
        <taxon>Spirochaetales</taxon>
        <taxon>Treponemataceae</taxon>
        <taxon>Treponema</taxon>
    </lineage>
</organism>
<evidence type="ECO:0000256" key="5">
    <source>
        <dbReference type="ARBA" id="ARBA00022692"/>
    </source>
</evidence>
<dbReference type="Gene3D" id="1.20.1600.10">
    <property type="entry name" value="Outer membrane efflux proteins (OEP)"/>
    <property type="match status" value="1"/>
</dbReference>
<dbReference type="HOGENOM" id="CLU_047713_1_0_12"/>
<dbReference type="InterPro" id="IPR003423">
    <property type="entry name" value="OMP_efflux"/>
</dbReference>
<protein>
    <submittedName>
        <fullName evidence="9">Outer membrane efflux protein</fullName>
    </submittedName>
</protein>
<comment type="subcellular location">
    <subcellularLocation>
        <location evidence="1">Cell outer membrane</location>
    </subcellularLocation>
</comment>
<name>F2NRU0_TRES6</name>
<evidence type="ECO:0000313" key="10">
    <source>
        <dbReference type="Proteomes" id="UP000006852"/>
    </source>
</evidence>
<evidence type="ECO:0000256" key="6">
    <source>
        <dbReference type="ARBA" id="ARBA00023136"/>
    </source>
</evidence>